<gene>
    <name evidence="1" type="ORF">SAMN05421740_108155</name>
</gene>
<accession>A0A1H7SBL8</accession>
<dbReference type="InterPro" id="IPR020271">
    <property type="entry name" value="Uncharacterised_MJ1172"/>
</dbReference>
<dbReference type="EMBL" id="FNZR01000008">
    <property type="protein sequence ID" value="SEL68927.1"/>
    <property type="molecule type" value="Genomic_DNA"/>
</dbReference>
<sequence>MQTLIVQPQNKEQLRAVESVLKLLKVNFIIQEDTLPAYVIDGVTESMQEAKAGELTPFKSIREMLDLE</sequence>
<evidence type="ECO:0000313" key="1">
    <source>
        <dbReference type="EMBL" id="SEL68927.1"/>
    </source>
</evidence>
<protein>
    <submittedName>
        <fullName evidence="1">Uncharacterized protein</fullName>
    </submittedName>
</protein>
<proteinExistence type="predicted"/>
<dbReference type="STRING" id="332977.SAMN05421740_108155"/>
<dbReference type="AlphaFoldDB" id="A0A1H7SBL8"/>
<dbReference type="OrthoDB" id="827255at2"/>
<evidence type="ECO:0000313" key="2">
    <source>
        <dbReference type="Proteomes" id="UP000198916"/>
    </source>
</evidence>
<keyword evidence="2" id="KW-1185">Reference proteome</keyword>
<name>A0A1H7SBL8_9SPHI</name>
<dbReference type="Proteomes" id="UP000198916">
    <property type="component" value="Unassembled WGS sequence"/>
</dbReference>
<dbReference type="RefSeq" id="WP_090607569.1">
    <property type="nucleotide sequence ID" value="NZ_FNZR01000008.1"/>
</dbReference>
<reference evidence="2" key="1">
    <citation type="submission" date="2016-10" db="EMBL/GenBank/DDBJ databases">
        <authorList>
            <person name="Varghese N."/>
            <person name="Submissions S."/>
        </authorList>
    </citation>
    <scope>NUCLEOTIDE SEQUENCE [LARGE SCALE GENOMIC DNA]</scope>
    <source>
        <strain evidence="2">Jip14</strain>
    </source>
</reference>
<dbReference type="Pfam" id="PF10884">
    <property type="entry name" value="DUF2683"/>
    <property type="match status" value="1"/>
</dbReference>
<organism evidence="1 2">
    <name type="scientific">Parapedobacter koreensis</name>
    <dbReference type="NCBI Taxonomy" id="332977"/>
    <lineage>
        <taxon>Bacteria</taxon>
        <taxon>Pseudomonadati</taxon>
        <taxon>Bacteroidota</taxon>
        <taxon>Sphingobacteriia</taxon>
        <taxon>Sphingobacteriales</taxon>
        <taxon>Sphingobacteriaceae</taxon>
        <taxon>Parapedobacter</taxon>
    </lineage>
</organism>